<dbReference type="GO" id="GO:0005634">
    <property type="term" value="C:nucleus"/>
    <property type="evidence" value="ECO:0007669"/>
    <property type="project" value="UniProtKB-ARBA"/>
</dbReference>
<gene>
    <name evidence="9" type="ORF">MSPICULIGERA_LOCUS11370</name>
</gene>
<dbReference type="SMART" id="SM00355">
    <property type="entry name" value="ZnF_C2H2"/>
    <property type="match status" value="7"/>
</dbReference>
<dbReference type="GO" id="GO:0000981">
    <property type="term" value="F:DNA-binding transcription factor activity, RNA polymerase II-specific"/>
    <property type="evidence" value="ECO:0007669"/>
    <property type="project" value="TreeGrafter"/>
</dbReference>
<dbReference type="InterPro" id="IPR013087">
    <property type="entry name" value="Znf_C2H2_type"/>
</dbReference>
<sequence length="826" mass="93098">MTRKRRFPGDMIGTPAVQTAPSRYEAYRPPYHVSFNRICPPPHRRIVPPSHHPASHTVALNRPPPPEVPKVPAHRAANEGPATKADAERAASSSSPPAYLQYKTISVPPPSLHKCAQCSQEVVAQPDQVSHALVNHSRQHMRQQPFACSACGVLAKTSTIMRAHNIQAHNGNAQVQHLSASHYSETLKEMCIKNFPLDADAIIKDFFAEPTVTRSAAEVKQIQNGEQTRPKSLIDLTRTIKCEICSRPFVRALKLTETLQKLINHANLHLKSKPYGCSDCSFTAKTMKCVRQHQQICHENHGIVVKHSSPEFIYELKTVTKNCFPDQAEDCEIVIDRQAAQAESLDEPTEIGTPFGENTCRKCLRTLATPITARRVSNILDHVATHINYKPYRCSKCTCCCRDKAWMKRHLRREHQGEGFLIHAFTDEYCVKWRNMTLANFIIDAALVDKAINRLRSKPGTSSVADEELGTALQCKRCNQLIYAGKSPITTSARIIKHTMSHMEFKPYRCSSCNFETHDRFELKRRRVDEHCCGASMVDESTSNFYDEKLVNIYGQKLKPGRKVRQVIDLEAEEGNGEDESCEIVDGNYFTEISAAMIKTISESVGQAMENGFTIPESPDVKPEKSALEEEMADDDEDPELLEQQTDEEMDEPDDVENEDDVKPDIAQLLAQASSSNSSPQPQAHVKQEPLDVSPIDDSVYFDPQSEESLIDGIMDHRLIEELEQVKAELEEKATANKKLMEKLNEAEKQNEAFRRELVSKAAIINGLNEKREMLRKELETKTADNVAMNEKQQKLYAHIGEMSTENKILKDDIEELKKQLLAAKK</sequence>
<evidence type="ECO:0000256" key="3">
    <source>
        <dbReference type="ARBA" id="ARBA00022771"/>
    </source>
</evidence>
<feature type="compositionally biased region" description="Low complexity" evidence="7">
    <location>
        <begin position="672"/>
        <end position="684"/>
    </location>
</feature>
<feature type="non-terminal residue" evidence="9">
    <location>
        <position position="826"/>
    </location>
</feature>
<dbReference type="PROSITE" id="PS50157">
    <property type="entry name" value="ZINC_FINGER_C2H2_2"/>
    <property type="match status" value="1"/>
</dbReference>
<evidence type="ECO:0000256" key="5">
    <source>
        <dbReference type="PROSITE-ProRule" id="PRU00042"/>
    </source>
</evidence>
<keyword evidence="10" id="KW-1185">Reference proteome</keyword>
<evidence type="ECO:0000256" key="4">
    <source>
        <dbReference type="ARBA" id="ARBA00022833"/>
    </source>
</evidence>
<dbReference type="InterPro" id="IPR050329">
    <property type="entry name" value="GLI_C2H2-zinc-finger"/>
</dbReference>
<comment type="caution">
    <text evidence="9">The sequence shown here is derived from an EMBL/GenBank/DDBJ whole genome shotgun (WGS) entry which is preliminary data.</text>
</comment>
<evidence type="ECO:0000256" key="7">
    <source>
        <dbReference type="SAM" id="MobiDB-lite"/>
    </source>
</evidence>
<feature type="coiled-coil region" evidence="6">
    <location>
        <begin position="720"/>
        <end position="820"/>
    </location>
</feature>
<organism evidence="9 10">
    <name type="scientific">Mesorhabditis spiculigera</name>
    <dbReference type="NCBI Taxonomy" id="96644"/>
    <lineage>
        <taxon>Eukaryota</taxon>
        <taxon>Metazoa</taxon>
        <taxon>Ecdysozoa</taxon>
        <taxon>Nematoda</taxon>
        <taxon>Chromadorea</taxon>
        <taxon>Rhabditida</taxon>
        <taxon>Rhabditina</taxon>
        <taxon>Rhabditomorpha</taxon>
        <taxon>Rhabditoidea</taxon>
        <taxon>Rhabditidae</taxon>
        <taxon>Mesorhabditinae</taxon>
        <taxon>Mesorhabditis</taxon>
    </lineage>
</organism>
<dbReference type="PANTHER" id="PTHR19818:SF139">
    <property type="entry name" value="PAIR-RULE PROTEIN ODD-PAIRED"/>
    <property type="match status" value="1"/>
</dbReference>
<reference evidence="9" key="1">
    <citation type="submission" date="2023-06" db="EMBL/GenBank/DDBJ databases">
        <authorList>
            <person name="Delattre M."/>
        </authorList>
    </citation>
    <scope>NUCLEOTIDE SEQUENCE</scope>
    <source>
        <strain evidence="9">AF72</strain>
    </source>
</reference>
<evidence type="ECO:0000313" key="9">
    <source>
        <dbReference type="EMBL" id="CAJ0573000.1"/>
    </source>
</evidence>
<dbReference type="GO" id="GO:0000978">
    <property type="term" value="F:RNA polymerase II cis-regulatory region sequence-specific DNA binding"/>
    <property type="evidence" value="ECO:0007669"/>
    <property type="project" value="TreeGrafter"/>
</dbReference>
<feature type="compositionally biased region" description="Acidic residues" evidence="7">
    <location>
        <begin position="629"/>
        <end position="639"/>
    </location>
</feature>
<dbReference type="EMBL" id="CATQJA010002610">
    <property type="protein sequence ID" value="CAJ0573000.1"/>
    <property type="molecule type" value="Genomic_DNA"/>
</dbReference>
<dbReference type="SUPFAM" id="SSF57667">
    <property type="entry name" value="beta-beta-alpha zinc fingers"/>
    <property type="match status" value="1"/>
</dbReference>
<dbReference type="InterPro" id="IPR036236">
    <property type="entry name" value="Znf_C2H2_sf"/>
</dbReference>
<keyword evidence="6" id="KW-0175">Coiled coil</keyword>
<dbReference type="GO" id="GO:0008270">
    <property type="term" value="F:zinc ion binding"/>
    <property type="evidence" value="ECO:0007669"/>
    <property type="project" value="UniProtKB-KW"/>
</dbReference>
<keyword evidence="2" id="KW-0677">Repeat</keyword>
<protein>
    <recommendedName>
        <fullName evidence="8">C2H2-type domain-containing protein</fullName>
    </recommendedName>
</protein>
<accession>A0AA36CQ82</accession>
<name>A0AA36CQ82_9BILA</name>
<proteinExistence type="predicted"/>
<feature type="region of interest" description="Disordered" evidence="7">
    <location>
        <begin position="44"/>
        <end position="96"/>
    </location>
</feature>
<evidence type="ECO:0000259" key="8">
    <source>
        <dbReference type="PROSITE" id="PS50157"/>
    </source>
</evidence>
<evidence type="ECO:0000256" key="2">
    <source>
        <dbReference type="ARBA" id="ARBA00022737"/>
    </source>
</evidence>
<feature type="region of interest" description="Disordered" evidence="7">
    <location>
        <begin position="611"/>
        <end position="639"/>
    </location>
</feature>
<dbReference type="PANTHER" id="PTHR19818">
    <property type="entry name" value="ZINC FINGER PROTEIN ZIC AND GLI"/>
    <property type="match status" value="1"/>
</dbReference>
<keyword evidence="1" id="KW-0479">Metal-binding</keyword>
<evidence type="ECO:0000313" key="10">
    <source>
        <dbReference type="Proteomes" id="UP001177023"/>
    </source>
</evidence>
<feature type="domain" description="C2H2-type" evidence="8">
    <location>
        <begin position="392"/>
        <end position="420"/>
    </location>
</feature>
<keyword evidence="4" id="KW-0862">Zinc</keyword>
<evidence type="ECO:0000256" key="6">
    <source>
        <dbReference type="SAM" id="Coils"/>
    </source>
</evidence>
<feature type="compositionally biased region" description="Basic and acidic residues" evidence="7">
    <location>
        <begin position="619"/>
        <end position="628"/>
    </location>
</feature>
<dbReference type="AlphaFoldDB" id="A0AA36CQ82"/>
<dbReference type="PROSITE" id="PS00028">
    <property type="entry name" value="ZINC_FINGER_C2H2_1"/>
    <property type="match status" value="2"/>
</dbReference>
<dbReference type="Gene3D" id="3.30.160.60">
    <property type="entry name" value="Classic Zinc Finger"/>
    <property type="match status" value="3"/>
</dbReference>
<dbReference type="GO" id="GO:0045944">
    <property type="term" value="P:positive regulation of transcription by RNA polymerase II"/>
    <property type="evidence" value="ECO:0007669"/>
    <property type="project" value="UniProtKB-ARBA"/>
</dbReference>
<keyword evidence="3 5" id="KW-0863">Zinc-finger</keyword>
<evidence type="ECO:0000256" key="1">
    <source>
        <dbReference type="ARBA" id="ARBA00022723"/>
    </source>
</evidence>
<feature type="region of interest" description="Disordered" evidence="7">
    <location>
        <begin position="672"/>
        <end position="698"/>
    </location>
</feature>
<dbReference type="Proteomes" id="UP001177023">
    <property type="component" value="Unassembled WGS sequence"/>
</dbReference>